<comment type="similarity">
    <text evidence="3">Belongs to the BBS4 family.</text>
</comment>
<dbReference type="GO" id="GO:0061512">
    <property type="term" value="P:protein localization to cilium"/>
    <property type="evidence" value="ECO:0007669"/>
    <property type="project" value="TreeGrafter"/>
</dbReference>
<dbReference type="InterPro" id="IPR011990">
    <property type="entry name" value="TPR-like_helical_dom_sf"/>
</dbReference>
<keyword evidence="5" id="KW-1185">Reference proteome</keyword>
<feature type="repeat" description="TPR" evidence="4">
    <location>
        <begin position="249"/>
        <end position="282"/>
    </location>
</feature>
<reference evidence="5" key="1">
    <citation type="submission" date="2022-06" db="EMBL/GenBank/DDBJ databases">
        <authorList>
            <person name="Berger JAMES D."/>
            <person name="Berger JAMES D."/>
        </authorList>
    </citation>
    <scope>NUCLEOTIDE SEQUENCE [LARGE SCALE GENOMIC DNA]</scope>
</reference>
<feature type="repeat" description="TPR" evidence="4">
    <location>
        <begin position="181"/>
        <end position="214"/>
    </location>
</feature>
<evidence type="ECO:0000256" key="3">
    <source>
        <dbReference type="ARBA" id="ARBA00023778"/>
    </source>
</evidence>
<dbReference type="Proteomes" id="UP000050795">
    <property type="component" value="Unassembled WGS sequence"/>
</dbReference>
<evidence type="ECO:0000313" key="5">
    <source>
        <dbReference type="Proteomes" id="UP000050795"/>
    </source>
</evidence>
<dbReference type="SUPFAM" id="SSF48452">
    <property type="entry name" value="TPR-like"/>
    <property type="match status" value="1"/>
</dbReference>
<accession>A0AA85KC34</accession>
<dbReference type="SMART" id="SM00028">
    <property type="entry name" value="TPR"/>
    <property type="match status" value="8"/>
</dbReference>
<keyword evidence="1" id="KW-0677">Repeat</keyword>
<dbReference type="Gene3D" id="1.25.40.10">
    <property type="entry name" value="Tetratricopeptide repeat domain"/>
    <property type="match status" value="2"/>
</dbReference>
<protein>
    <recommendedName>
        <fullName evidence="7">TPR_REGION domain-containing protein</fullName>
    </recommendedName>
</protein>
<organism evidence="5 6">
    <name type="scientific">Trichobilharzia regenti</name>
    <name type="common">Nasal bird schistosome</name>
    <dbReference type="NCBI Taxonomy" id="157069"/>
    <lineage>
        <taxon>Eukaryota</taxon>
        <taxon>Metazoa</taxon>
        <taxon>Spiralia</taxon>
        <taxon>Lophotrochozoa</taxon>
        <taxon>Platyhelminthes</taxon>
        <taxon>Trematoda</taxon>
        <taxon>Digenea</taxon>
        <taxon>Strigeidida</taxon>
        <taxon>Schistosomatoidea</taxon>
        <taxon>Schistosomatidae</taxon>
        <taxon>Trichobilharzia</taxon>
    </lineage>
</organism>
<dbReference type="WBParaSite" id="TREG1_78350.5">
    <property type="protein sequence ID" value="TREG1_78350.5"/>
    <property type="gene ID" value="TREG1_78350"/>
</dbReference>
<evidence type="ECO:0000256" key="2">
    <source>
        <dbReference type="ARBA" id="ARBA00022803"/>
    </source>
</evidence>
<name>A0AA85KC34_TRIRE</name>
<dbReference type="GO" id="GO:0060271">
    <property type="term" value="P:cilium assembly"/>
    <property type="evidence" value="ECO:0007669"/>
    <property type="project" value="TreeGrafter"/>
</dbReference>
<dbReference type="Pfam" id="PF13432">
    <property type="entry name" value="TPR_16"/>
    <property type="match status" value="1"/>
</dbReference>
<dbReference type="GO" id="GO:0036064">
    <property type="term" value="C:ciliary basal body"/>
    <property type="evidence" value="ECO:0007669"/>
    <property type="project" value="TreeGrafter"/>
</dbReference>
<evidence type="ECO:0008006" key="7">
    <source>
        <dbReference type="Google" id="ProtNLM"/>
    </source>
</evidence>
<evidence type="ECO:0000256" key="4">
    <source>
        <dbReference type="PROSITE-ProRule" id="PRU00339"/>
    </source>
</evidence>
<dbReference type="AlphaFoldDB" id="A0AA85KC34"/>
<dbReference type="PANTHER" id="PTHR44186">
    <property type="match status" value="1"/>
</dbReference>
<sequence>MILQDSLYIQPVESVNWLLHILYTQSSFLKCKDIVKHYEQFSLNDNYHLYCLGLIHRSNGCIQESLNCFTKCSASNNNSPDILKQIARSLFLQGHHNEALNTYKDAHKLNQNDWEIQFGQGLCHFYMRQYDQAEEYFISSSILTRNIKPLKWLADVQLKKGSIDLAIETLKKATLLVPEDPDLQTTLGSLYLRINQEQLAFECLSSAILLQPNHFEANQLASSIITLHGDYNVALNKYRSIIRQASENSTLWNNIGVALLGKKKLVASITCFQRALYLTPFDWRISANLGLIYIQTSQWISGFHHLNTSIQLYNSVKQNSMCSMNQKISFDIGMLYCLLAYCFIMLKEYSKAHEAFMCAYKQNSKNPLVLLNYIIFLTKVDKNLANQIFDEYEKLVSTSEVSLPYWVNKNDMEKKVIQLKNYLGRSELKSTETSPTTVQTSL</sequence>
<evidence type="ECO:0000313" key="6">
    <source>
        <dbReference type="WBParaSite" id="TREG1_78350.5"/>
    </source>
</evidence>
<keyword evidence="2 4" id="KW-0802">TPR repeat</keyword>
<dbReference type="PANTHER" id="PTHR44186:SF1">
    <property type="entry name" value="BARDET-BIEDL SYNDROME 4 PROTEIN"/>
    <property type="match status" value="1"/>
</dbReference>
<reference evidence="6" key="2">
    <citation type="submission" date="2023-11" db="UniProtKB">
        <authorList>
            <consortium name="WormBaseParasite"/>
        </authorList>
    </citation>
    <scope>IDENTIFICATION</scope>
</reference>
<dbReference type="PROSITE" id="PS50005">
    <property type="entry name" value="TPR"/>
    <property type="match status" value="2"/>
</dbReference>
<evidence type="ECO:0000256" key="1">
    <source>
        <dbReference type="ARBA" id="ARBA00022737"/>
    </source>
</evidence>
<proteinExistence type="inferred from homology"/>
<dbReference type="InterPro" id="IPR019734">
    <property type="entry name" value="TPR_rpt"/>
</dbReference>